<reference evidence="1 2" key="1">
    <citation type="submission" date="2019-03" db="EMBL/GenBank/DDBJ databases">
        <title>Genomic Encyclopedia of Type Strains, Phase IV (KMG-IV): sequencing the most valuable type-strain genomes for metagenomic binning, comparative biology and taxonomic classification.</title>
        <authorList>
            <person name="Goeker M."/>
        </authorList>
    </citation>
    <scope>NUCLEOTIDE SEQUENCE [LARGE SCALE GENOMIC DNA]</scope>
    <source>
        <strain evidence="1 2">DSM 45361</strain>
    </source>
</reference>
<organism evidence="1 2">
    <name type="scientific">Labedaea rhizosphaerae</name>
    <dbReference type="NCBI Taxonomy" id="598644"/>
    <lineage>
        <taxon>Bacteria</taxon>
        <taxon>Bacillati</taxon>
        <taxon>Actinomycetota</taxon>
        <taxon>Actinomycetes</taxon>
        <taxon>Pseudonocardiales</taxon>
        <taxon>Pseudonocardiaceae</taxon>
        <taxon>Labedaea</taxon>
    </lineage>
</organism>
<dbReference type="EMBL" id="SNXZ01000005">
    <property type="protein sequence ID" value="TDP94917.1"/>
    <property type="molecule type" value="Genomic_DNA"/>
</dbReference>
<sequence>MRNDGRVTPRERLLARIGDINDFDRPRPMVTLREFFEGNDDPASIGYNLPGEPEPAEFYRLLTAIAAKPAVLDVRIEVKDLEDPDGWPSTDSIWIVTTASLETARTWFPDHLAPDEWYERAAIGVEEPVEPVPVPPGAHALCAWYD</sequence>
<keyword evidence="2" id="KW-1185">Reference proteome</keyword>
<accession>A0A4R6S6U4</accession>
<protein>
    <submittedName>
        <fullName evidence="1">Uncharacterized protein</fullName>
    </submittedName>
</protein>
<proteinExistence type="predicted"/>
<evidence type="ECO:0000313" key="2">
    <source>
        <dbReference type="Proteomes" id="UP000295444"/>
    </source>
</evidence>
<name>A0A4R6S6U4_LABRH</name>
<dbReference type="AlphaFoldDB" id="A0A4R6S6U4"/>
<evidence type="ECO:0000313" key="1">
    <source>
        <dbReference type="EMBL" id="TDP94917.1"/>
    </source>
</evidence>
<gene>
    <name evidence="1" type="ORF">EV186_105149</name>
</gene>
<dbReference type="Proteomes" id="UP000295444">
    <property type="component" value="Unassembled WGS sequence"/>
</dbReference>
<comment type="caution">
    <text evidence="1">The sequence shown here is derived from an EMBL/GenBank/DDBJ whole genome shotgun (WGS) entry which is preliminary data.</text>
</comment>